<dbReference type="PANTHER" id="PTHR35008:SF8">
    <property type="entry name" value="ALCOHOL DEHYDROGENASE CYTOCHROME C SUBUNIT"/>
    <property type="match status" value="1"/>
</dbReference>
<dbReference type="InterPro" id="IPR051459">
    <property type="entry name" value="Cytochrome_c-type_DH"/>
</dbReference>
<organism evidence="7 8">
    <name type="scientific">Spartinivicinus marinus</name>
    <dbReference type="NCBI Taxonomy" id="2994442"/>
    <lineage>
        <taxon>Bacteria</taxon>
        <taxon>Pseudomonadati</taxon>
        <taxon>Pseudomonadota</taxon>
        <taxon>Gammaproteobacteria</taxon>
        <taxon>Oceanospirillales</taxon>
        <taxon>Zooshikellaceae</taxon>
        <taxon>Spartinivicinus</taxon>
    </lineage>
</organism>
<keyword evidence="1 4" id="KW-0349">Heme</keyword>
<proteinExistence type="predicted"/>
<dbReference type="SUPFAM" id="SSF46626">
    <property type="entry name" value="Cytochrome c"/>
    <property type="match status" value="2"/>
</dbReference>
<dbReference type="Gene3D" id="1.10.760.10">
    <property type="entry name" value="Cytochrome c-like domain"/>
    <property type="match status" value="2"/>
</dbReference>
<dbReference type="Pfam" id="PF00034">
    <property type="entry name" value="Cytochrom_C"/>
    <property type="match status" value="1"/>
</dbReference>
<sequence>MIVKPILVLVTATVLSKTALAIDVSPYQYNQQLTDAQAIDLKKRYKNRLIQSWYVNDPNTIDSHSNSQLIRYGIKVLDKTAETIGPNVSTIEKRFSGNNLNCSNCHLKGPSGLPGTKYYGIPFVNVMNDYPNFRARSMTIGTAAGRVNGCMSRSMGEGKKLPENSLEMRGILAYFNWLAEGTKPNQAMAGVGLPHLKLPNRKVNLKSGQRVYQSQCAVCHGPDGLGTKAAGPNSGGYLFPPVAGNDSYNNGAGMSRVIKASRFIYANMPFGATAQSPILSVEQAYDVAGYINSLARPERANRENDFPNPRFRPKDYPVPAYFGGDIEALEKAKYGPFIPNVTPIIK</sequence>
<keyword evidence="8" id="KW-1185">Reference proteome</keyword>
<evidence type="ECO:0000256" key="4">
    <source>
        <dbReference type="PROSITE-ProRule" id="PRU00433"/>
    </source>
</evidence>
<dbReference type="InterPro" id="IPR036909">
    <property type="entry name" value="Cyt_c-like_dom_sf"/>
</dbReference>
<dbReference type="EMBL" id="JACCKB010000036">
    <property type="protein sequence ID" value="NYZ68142.1"/>
    <property type="molecule type" value="Genomic_DNA"/>
</dbReference>
<evidence type="ECO:0000256" key="2">
    <source>
        <dbReference type="ARBA" id="ARBA00022723"/>
    </source>
</evidence>
<keyword evidence="3 4" id="KW-0408">Iron</keyword>
<name>A0A853I8U1_9GAMM</name>
<dbReference type="InterPro" id="IPR009056">
    <property type="entry name" value="Cyt_c-like_dom"/>
</dbReference>
<reference evidence="7 8" key="1">
    <citation type="submission" date="2020-07" db="EMBL/GenBank/DDBJ databases">
        <title>Endozoicomonas sp. nov., isolated from sediment.</title>
        <authorList>
            <person name="Gu T."/>
        </authorList>
    </citation>
    <scope>NUCLEOTIDE SEQUENCE [LARGE SCALE GENOMIC DNA]</scope>
    <source>
        <strain evidence="7 8">SM1973</strain>
    </source>
</reference>
<evidence type="ECO:0000256" key="5">
    <source>
        <dbReference type="SAM" id="SignalP"/>
    </source>
</evidence>
<feature type="signal peptide" evidence="5">
    <location>
        <begin position="1"/>
        <end position="21"/>
    </location>
</feature>
<evidence type="ECO:0000256" key="1">
    <source>
        <dbReference type="ARBA" id="ARBA00022617"/>
    </source>
</evidence>
<dbReference type="Proteomes" id="UP000569732">
    <property type="component" value="Unassembled WGS sequence"/>
</dbReference>
<dbReference type="AlphaFoldDB" id="A0A853I8U1"/>
<evidence type="ECO:0000256" key="3">
    <source>
        <dbReference type="ARBA" id="ARBA00023004"/>
    </source>
</evidence>
<feature type="domain" description="Cytochrome c" evidence="6">
    <location>
        <begin position="203"/>
        <end position="295"/>
    </location>
</feature>
<dbReference type="PANTHER" id="PTHR35008">
    <property type="entry name" value="BLL4482 PROTEIN-RELATED"/>
    <property type="match status" value="1"/>
</dbReference>
<accession>A0A853I8U1</accession>
<keyword evidence="5" id="KW-0732">Signal</keyword>
<dbReference type="GO" id="GO:0046872">
    <property type="term" value="F:metal ion binding"/>
    <property type="evidence" value="ECO:0007669"/>
    <property type="project" value="UniProtKB-KW"/>
</dbReference>
<dbReference type="GO" id="GO:0020037">
    <property type="term" value="F:heme binding"/>
    <property type="evidence" value="ECO:0007669"/>
    <property type="project" value="InterPro"/>
</dbReference>
<keyword evidence="2 4" id="KW-0479">Metal-binding</keyword>
<evidence type="ECO:0000259" key="6">
    <source>
        <dbReference type="PROSITE" id="PS51007"/>
    </source>
</evidence>
<evidence type="ECO:0000313" key="7">
    <source>
        <dbReference type="EMBL" id="NYZ68142.1"/>
    </source>
</evidence>
<protein>
    <submittedName>
        <fullName evidence="7">C-type cytochrome</fullName>
    </submittedName>
</protein>
<dbReference type="PROSITE" id="PS51007">
    <property type="entry name" value="CYTC"/>
    <property type="match status" value="1"/>
</dbReference>
<dbReference type="RefSeq" id="WP_180570161.1">
    <property type="nucleotide sequence ID" value="NZ_JACCKB010000036.1"/>
</dbReference>
<gene>
    <name evidence="7" type="ORF">H0A36_19170</name>
</gene>
<evidence type="ECO:0000313" key="8">
    <source>
        <dbReference type="Proteomes" id="UP000569732"/>
    </source>
</evidence>
<comment type="caution">
    <text evidence="7">The sequence shown here is derived from an EMBL/GenBank/DDBJ whole genome shotgun (WGS) entry which is preliminary data.</text>
</comment>
<dbReference type="GO" id="GO:0009055">
    <property type="term" value="F:electron transfer activity"/>
    <property type="evidence" value="ECO:0007669"/>
    <property type="project" value="InterPro"/>
</dbReference>
<feature type="chain" id="PRO_5033037231" evidence="5">
    <location>
        <begin position="22"/>
        <end position="346"/>
    </location>
</feature>